<evidence type="ECO:0000256" key="2">
    <source>
        <dbReference type="ARBA" id="ARBA00022475"/>
    </source>
</evidence>
<evidence type="ECO:0000256" key="4">
    <source>
        <dbReference type="ARBA" id="ARBA00022692"/>
    </source>
</evidence>
<feature type="transmembrane region" description="Helical" evidence="11">
    <location>
        <begin position="6"/>
        <end position="26"/>
    </location>
</feature>
<dbReference type="PANTHER" id="PTHR28259:SF1">
    <property type="entry name" value="FLUORIDE EXPORT PROTEIN 1-RELATED"/>
    <property type="match status" value="1"/>
</dbReference>
<keyword evidence="5 11" id="KW-1133">Transmembrane helix</keyword>
<comment type="caution">
    <text evidence="12">The sequence shown here is derived from an EMBL/GenBank/DDBJ whole genome shotgun (WGS) entry which is preliminary data.</text>
</comment>
<dbReference type="RefSeq" id="WP_166537061.1">
    <property type="nucleotide sequence ID" value="NZ_JAABLM010000009.1"/>
</dbReference>
<accession>A0ABW9Z9F2</accession>
<name>A0ABW9Z9F2_9FLAO</name>
<feature type="transmembrane region" description="Helical" evidence="11">
    <location>
        <begin position="71"/>
        <end position="89"/>
    </location>
</feature>
<evidence type="ECO:0000256" key="11">
    <source>
        <dbReference type="HAMAP-Rule" id="MF_00454"/>
    </source>
</evidence>
<evidence type="ECO:0000256" key="5">
    <source>
        <dbReference type="ARBA" id="ARBA00022989"/>
    </source>
</evidence>
<evidence type="ECO:0000256" key="9">
    <source>
        <dbReference type="ARBA" id="ARBA00035120"/>
    </source>
</evidence>
<evidence type="ECO:0000256" key="8">
    <source>
        <dbReference type="ARBA" id="ARBA00023303"/>
    </source>
</evidence>
<comment type="function">
    <text evidence="11">Fluoride-specific ion channel. Important for reducing fluoride concentration in the cell, thus reducing its toxicity.</text>
</comment>
<evidence type="ECO:0000256" key="1">
    <source>
        <dbReference type="ARBA" id="ARBA00004651"/>
    </source>
</evidence>
<evidence type="ECO:0000313" key="13">
    <source>
        <dbReference type="Proteomes" id="UP000798602"/>
    </source>
</evidence>
<evidence type="ECO:0000256" key="7">
    <source>
        <dbReference type="ARBA" id="ARBA00023136"/>
    </source>
</evidence>
<dbReference type="InterPro" id="IPR003691">
    <property type="entry name" value="FluC"/>
</dbReference>
<feature type="transmembrane region" description="Helical" evidence="11">
    <location>
        <begin position="38"/>
        <end position="59"/>
    </location>
</feature>
<dbReference type="EMBL" id="JAABLM010000009">
    <property type="protein sequence ID" value="NBL65234.1"/>
    <property type="molecule type" value="Genomic_DNA"/>
</dbReference>
<reference evidence="13" key="1">
    <citation type="submission" date="2020-01" db="EMBL/GenBank/DDBJ databases">
        <title>Sphingomonas sp. strain CSW-10.</title>
        <authorList>
            <person name="Chen W.-M."/>
        </authorList>
    </citation>
    <scope>NUCLEOTIDE SEQUENCE [LARGE SCALE GENOMIC DNA]</scope>
    <source>
        <strain evidence="13">NST-5</strain>
    </source>
</reference>
<dbReference type="NCBIfam" id="TIGR00494">
    <property type="entry name" value="crcB"/>
    <property type="match status" value="1"/>
</dbReference>
<organism evidence="12 13">
    <name type="scientific">Flavobacterium ichthyis</name>
    <dbReference type="NCBI Taxonomy" id="2698827"/>
    <lineage>
        <taxon>Bacteria</taxon>
        <taxon>Pseudomonadati</taxon>
        <taxon>Bacteroidota</taxon>
        <taxon>Flavobacteriia</taxon>
        <taxon>Flavobacteriales</taxon>
        <taxon>Flavobacteriaceae</taxon>
        <taxon>Flavobacterium</taxon>
    </lineage>
</organism>
<keyword evidence="11" id="KW-0479">Metal-binding</keyword>
<comment type="activity regulation">
    <text evidence="11">Na(+) is not transported, but it plays an essential structural role and its presence is essential for fluoride channel function.</text>
</comment>
<protein>
    <recommendedName>
        <fullName evidence="11">Fluoride-specific ion channel FluC</fullName>
    </recommendedName>
</protein>
<keyword evidence="2 11" id="KW-1003">Cell membrane</keyword>
<evidence type="ECO:0000313" key="12">
    <source>
        <dbReference type="EMBL" id="NBL65234.1"/>
    </source>
</evidence>
<keyword evidence="4 11" id="KW-0812">Transmembrane</keyword>
<gene>
    <name evidence="11 12" type="primary">crcB</name>
    <name evidence="11" type="synonym">fluC</name>
    <name evidence="12" type="ORF">GV828_08505</name>
</gene>
<evidence type="ECO:0000256" key="6">
    <source>
        <dbReference type="ARBA" id="ARBA00023065"/>
    </source>
</evidence>
<keyword evidence="7 11" id="KW-0472">Membrane</keyword>
<dbReference type="HAMAP" id="MF_00454">
    <property type="entry name" value="FluC"/>
    <property type="match status" value="1"/>
</dbReference>
<evidence type="ECO:0000256" key="3">
    <source>
        <dbReference type="ARBA" id="ARBA00022519"/>
    </source>
</evidence>
<keyword evidence="11" id="KW-0915">Sodium</keyword>
<comment type="catalytic activity">
    <reaction evidence="10">
        <text>fluoride(in) = fluoride(out)</text>
        <dbReference type="Rhea" id="RHEA:76159"/>
        <dbReference type="ChEBI" id="CHEBI:17051"/>
    </reaction>
    <physiologicalReaction direction="left-to-right" evidence="10">
        <dbReference type="Rhea" id="RHEA:76160"/>
    </physiologicalReaction>
</comment>
<keyword evidence="11" id="KW-0813">Transport</keyword>
<feature type="transmembrane region" description="Helical" evidence="11">
    <location>
        <begin position="101"/>
        <end position="124"/>
    </location>
</feature>
<evidence type="ECO:0000256" key="10">
    <source>
        <dbReference type="ARBA" id="ARBA00035585"/>
    </source>
</evidence>
<feature type="binding site" evidence="11">
    <location>
        <position position="79"/>
    </location>
    <ligand>
        <name>Na(+)</name>
        <dbReference type="ChEBI" id="CHEBI:29101"/>
        <note>structural</note>
    </ligand>
</feature>
<dbReference type="PANTHER" id="PTHR28259">
    <property type="entry name" value="FLUORIDE EXPORT PROTEIN 1-RELATED"/>
    <property type="match status" value="1"/>
</dbReference>
<comment type="subcellular location">
    <subcellularLocation>
        <location evidence="1 11">Cell membrane</location>
        <topology evidence="1 11">Multi-pass membrane protein</topology>
    </subcellularLocation>
</comment>
<proteinExistence type="inferred from homology"/>
<keyword evidence="13" id="KW-1185">Reference proteome</keyword>
<keyword evidence="3" id="KW-0997">Cell inner membrane</keyword>
<keyword evidence="8 11" id="KW-0407">Ion channel</keyword>
<comment type="similarity">
    <text evidence="9 11">Belongs to the fluoride channel Fluc/FEX (TC 1.A.43) family.</text>
</comment>
<dbReference type="Proteomes" id="UP000798602">
    <property type="component" value="Unassembled WGS sequence"/>
</dbReference>
<feature type="binding site" evidence="11">
    <location>
        <position position="82"/>
    </location>
    <ligand>
        <name>Na(+)</name>
        <dbReference type="ChEBI" id="CHEBI:29101"/>
        <note>structural</note>
    </ligand>
</feature>
<keyword evidence="6 11" id="KW-0406">Ion transport</keyword>
<sequence>MVKSLLLVGFGGGLGSIVRFLVSVFLKKIMTENQLQFPWATLTVNILGCFLIGLLMGNFYQENATTQSMKLLLVTGFCGGFTTFSAFGFENISFIQNQQYSLAILYTASSLLMGFLAVAFGMFLTK</sequence>
<dbReference type="Pfam" id="PF02537">
    <property type="entry name" value="CRCB"/>
    <property type="match status" value="1"/>
</dbReference>